<dbReference type="SMART" id="SM00329">
    <property type="entry name" value="BPI2"/>
    <property type="match status" value="1"/>
</dbReference>
<dbReference type="PANTHER" id="PTHR46801:SF8">
    <property type="entry name" value="LBP_BPI_CETP FAMILY, CARBOXY-TERMINAL DOMAIN PROTEIN"/>
    <property type="match status" value="1"/>
</dbReference>
<organism evidence="5 6">
    <name type="scientific">Stylosanthes scabra</name>
    <dbReference type="NCBI Taxonomy" id="79078"/>
    <lineage>
        <taxon>Eukaryota</taxon>
        <taxon>Viridiplantae</taxon>
        <taxon>Streptophyta</taxon>
        <taxon>Embryophyta</taxon>
        <taxon>Tracheophyta</taxon>
        <taxon>Spermatophyta</taxon>
        <taxon>Magnoliopsida</taxon>
        <taxon>eudicotyledons</taxon>
        <taxon>Gunneridae</taxon>
        <taxon>Pentapetalae</taxon>
        <taxon>rosids</taxon>
        <taxon>fabids</taxon>
        <taxon>Fabales</taxon>
        <taxon>Fabaceae</taxon>
        <taxon>Papilionoideae</taxon>
        <taxon>50 kb inversion clade</taxon>
        <taxon>dalbergioids sensu lato</taxon>
        <taxon>Dalbergieae</taxon>
        <taxon>Pterocarpus clade</taxon>
        <taxon>Stylosanthes</taxon>
    </lineage>
</organism>
<feature type="signal peptide" evidence="2">
    <location>
        <begin position="1"/>
        <end position="19"/>
    </location>
</feature>
<feature type="domain" description="Lipid-binding serum glycoprotein C-terminal" evidence="4">
    <location>
        <begin position="278"/>
        <end position="476"/>
    </location>
</feature>
<keyword evidence="2" id="KW-0732">Signal</keyword>
<evidence type="ECO:0000313" key="5">
    <source>
        <dbReference type="EMBL" id="MED6135282.1"/>
    </source>
</evidence>
<dbReference type="SUPFAM" id="SSF55394">
    <property type="entry name" value="Bactericidal permeability-increasing protein, BPI"/>
    <property type="match status" value="2"/>
</dbReference>
<evidence type="ECO:0000313" key="6">
    <source>
        <dbReference type="Proteomes" id="UP001341840"/>
    </source>
</evidence>
<reference evidence="5 6" key="1">
    <citation type="journal article" date="2023" name="Plants (Basel)">
        <title>Bridging the Gap: Combining Genomics and Transcriptomics Approaches to Understand Stylosanthes scabra, an Orphan Legume from the Brazilian Caatinga.</title>
        <authorList>
            <person name="Ferreira-Neto J.R.C."/>
            <person name="da Silva M.D."/>
            <person name="Binneck E."/>
            <person name="de Melo N.F."/>
            <person name="da Silva R.H."/>
            <person name="de Melo A.L.T.M."/>
            <person name="Pandolfi V."/>
            <person name="Bustamante F.O."/>
            <person name="Brasileiro-Vidal A.C."/>
            <person name="Benko-Iseppon A.M."/>
        </authorList>
    </citation>
    <scope>NUCLEOTIDE SEQUENCE [LARGE SCALE GENOMIC DNA]</scope>
    <source>
        <tissue evidence="5">Leaves</tissue>
    </source>
</reference>
<dbReference type="InterPro" id="IPR001124">
    <property type="entry name" value="Lipid-bd_serum_glycop_C"/>
</dbReference>
<evidence type="ECO:0000259" key="3">
    <source>
        <dbReference type="SMART" id="SM00328"/>
    </source>
</evidence>
<dbReference type="InterPro" id="IPR030675">
    <property type="entry name" value="BPI/LBP"/>
</dbReference>
<keyword evidence="1" id="KW-0325">Glycoprotein</keyword>
<accession>A0ABU6SG57</accession>
<dbReference type="EMBL" id="JASCZI010060687">
    <property type="protein sequence ID" value="MED6135282.1"/>
    <property type="molecule type" value="Genomic_DNA"/>
</dbReference>
<protein>
    <recommendedName>
        <fullName evidence="7">BPI/LBP family protein At1g04970</fullName>
    </recommendedName>
</protein>
<proteinExistence type="predicted"/>
<dbReference type="Proteomes" id="UP001341840">
    <property type="component" value="Unassembled WGS sequence"/>
</dbReference>
<dbReference type="SMART" id="SM00328">
    <property type="entry name" value="BPI1"/>
    <property type="match status" value="1"/>
</dbReference>
<dbReference type="InterPro" id="IPR017943">
    <property type="entry name" value="Bactericidal_perm-incr_a/b_dom"/>
</dbReference>
<dbReference type="Pfam" id="PF02886">
    <property type="entry name" value="LBP_BPI_CETP_C"/>
    <property type="match status" value="1"/>
</dbReference>
<dbReference type="PANTHER" id="PTHR46801">
    <property type="entry name" value="OS06G0309200 PROTEIN"/>
    <property type="match status" value="1"/>
</dbReference>
<sequence>MAPSTLFLLLSLLFIQSSGDLQQHSEEGHISVVISDKGLDFAKDVLIDKAIASIVMSQLPEIEDSVQVPLVGKAQVVLSEITIKDIQINSSTVETGGDTGIVVAVSGATANLTMNWRYSVSSWLVPIGVSDSGTATVKVKDLQVGLTVDLRNQGGTFELILLDYECNVGEISIKLNGGAAWLYQVLVDAFDGNIASSVEDAISTKISEGISTLDSLLQSLPKTISIDQTAVLNVSFVDNPVLSNSSIEVEINGLFIGTNKALVPRSSLAGLETSNSCEGSPKMIKISIHEDVFKSASSVYFDADTMNWILDELPDQNLLNTAEWRFIVPQLFKQYPNDDMNLNISVSSTPVIQVTNQDIEATITLDIIINVLESGQVIPVACISVDISASFDAEIKGNNITGKLKLIKFSTSLKWSKIGKLHMQLIQSMASTVLKTVIIPYINSQLKRGIALPILDGFAVKNAQIAYARPWIEVCSDVSFSGDSYLRLLPASVS</sequence>
<gene>
    <name evidence="5" type="ORF">PIB30_045034</name>
</gene>
<dbReference type="Pfam" id="PF01273">
    <property type="entry name" value="LBP_BPI_CETP"/>
    <property type="match status" value="1"/>
</dbReference>
<dbReference type="PIRSF" id="PIRSF002417">
    <property type="entry name" value="Lipid_binding_protein"/>
    <property type="match status" value="1"/>
</dbReference>
<evidence type="ECO:0000256" key="2">
    <source>
        <dbReference type="SAM" id="SignalP"/>
    </source>
</evidence>
<evidence type="ECO:0008006" key="7">
    <source>
        <dbReference type="Google" id="ProtNLM"/>
    </source>
</evidence>
<dbReference type="Gene3D" id="3.15.10.10">
    <property type="entry name" value="Bactericidal permeability-increasing protein, domain 1"/>
    <property type="match status" value="1"/>
</dbReference>
<evidence type="ECO:0000256" key="1">
    <source>
        <dbReference type="ARBA" id="ARBA00023180"/>
    </source>
</evidence>
<feature type="chain" id="PRO_5046826877" description="BPI/LBP family protein At1g04970" evidence="2">
    <location>
        <begin position="20"/>
        <end position="494"/>
    </location>
</feature>
<dbReference type="InterPro" id="IPR045897">
    <property type="entry name" value="BPI/LBP_pln"/>
</dbReference>
<comment type="caution">
    <text evidence="5">The sequence shown here is derived from an EMBL/GenBank/DDBJ whole genome shotgun (WGS) entry which is preliminary data.</text>
</comment>
<keyword evidence="6" id="KW-1185">Reference proteome</keyword>
<dbReference type="Gene3D" id="3.15.20.10">
    <property type="entry name" value="Bactericidal permeability-increasing protein, domain 2"/>
    <property type="match status" value="1"/>
</dbReference>
<dbReference type="InterPro" id="IPR017942">
    <property type="entry name" value="Lipid-bd_serum_glycop_N"/>
</dbReference>
<feature type="domain" description="Lipid-binding serum glycoprotein N-terminal" evidence="3">
    <location>
        <begin position="34"/>
        <end position="260"/>
    </location>
</feature>
<name>A0ABU6SG57_9FABA</name>
<evidence type="ECO:0000259" key="4">
    <source>
        <dbReference type="SMART" id="SM00329"/>
    </source>
</evidence>